<evidence type="ECO:0000313" key="2">
    <source>
        <dbReference type="EMBL" id="PWN31106.1"/>
    </source>
</evidence>
<organism evidence="2 3">
    <name type="scientific">Jaminaea rosea</name>
    <dbReference type="NCBI Taxonomy" id="1569628"/>
    <lineage>
        <taxon>Eukaryota</taxon>
        <taxon>Fungi</taxon>
        <taxon>Dikarya</taxon>
        <taxon>Basidiomycota</taxon>
        <taxon>Ustilaginomycotina</taxon>
        <taxon>Exobasidiomycetes</taxon>
        <taxon>Microstromatales</taxon>
        <taxon>Microstromatales incertae sedis</taxon>
        <taxon>Jaminaea</taxon>
    </lineage>
</organism>
<dbReference type="AlphaFoldDB" id="A0A316V0N1"/>
<keyword evidence="3" id="KW-1185">Reference proteome</keyword>
<dbReference type="RefSeq" id="XP_025365718.1">
    <property type="nucleotide sequence ID" value="XM_025508795.1"/>
</dbReference>
<dbReference type="EMBL" id="KZ819662">
    <property type="protein sequence ID" value="PWN31106.1"/>
    <property type="molecule type" value="Genomic_DNA"/>
</dbReference>
<keyword evidence="1" id="KW-0732">Signal</keyword>
<accession>A0A316V0N1</accession>
<sequence>MICVLLTFALLLSQTVFAASIAGGLNIATTSGPAPRGFSPSVCSQPGRRCIFAPSYISIRSSGIIDTQQTDSEALIVMGQAFGSCPNSTRTDTIDWAYTSVTPPANVPQLASASGGKEGNLLLKAYFGDNAGKVTCISSAEMGLRSDELAVMEDISPPTLLLMSSVSKPVSPSTLI</sequence>
<reference evidence="2 3" key="1">
    <citation type="journal article" date="2018" name="Mol. Biol. Evol.">
        <title>Broad Genomic Sampling Reveals a Smut Pathogenic Ancestry of the Fungal Clade Ustilaginomycotina.</title>
        <authorList>
            <person name="Kijpornyongpan T."/>
            <person name="Mondo S.J."/>
            <person name="Barry K."/>
            <person name="Sandor L."/>
            <person name="Lee J."/>
            <person name="Lipzen A."/>
            <person name="Pangilinan J."/>
            <person name="LaButti K."/>
            <person name="Hainaut M."/>
            <person name="Henrissat B."/>
            <person name="Grigoriev I.V."/>
            <person name="Spatafora J.W."/>
            <person name="Aime M.C."/>
        </authorList>
    </citation>
    <scope>NUCLEOTIDE SEQUENCE [LARGE SCALE GENOMIC DNA]</scope>
    <source>
        <strain evidence="2 3">MCA 5214</strain>
    </source>
</reference>
<protein>
    <recommendedName>
        <fullName evidence="4">Ig-like domain-containing protein</fullName>
    </recommendedName>
</protein>
<gene>
    <name evidence="2" type="ORF">BDZ90DRAFT_273301</name>
</gene>
<evidence type="ECO:0008006" key="4">
    <source>
        <dbReference type="Google" id="ProtNLM"/>
    </source>
</evidence>
<feature type="signal peptide" evidence="1">
    <location>
        <begin position="1"/>
        <end position="18"/>
    </location>
</feature>
<dbReference type="GeneID" id="37030618"/>
<name>A0A316V0N1_9BASI</name>
<feature type="chain" id="PRO_5016252629" description="Ig-like domain-containing protein" evidence="1">
    <location>
        <begin position="19"/>
        <end position="176"/>
    </location>
</feature>
<proteinExistence type="predicted"/>
<evidence type="ECO:0000256" key="1">
    <source>
        <dbReference type="SAM" id="SignalP"/>
    </source>
</evidence>
<dbReference type="Proteomes" id="UP000245884">
    <property type="component" value="Unassembled WGS sequence"/>
</dbReference>
<evidence type="ECO:0000313" key="3">
    <source>
        <dbReference type="Proteomes" id="UP000245884"/>
    </source>
</evidence>